<sequence length="78" mass="8727">MRAAERNPQRAFADAMRVVQMAIPPDALLRTDSENCRMALTSSVSKVTIACGLLRFRLHAALHRTDAMRSVHLCICFI</sequence>
<dbReference type="EMBL" id="JAMBEP010000006">
    <property type="protein sequence ID" value="MCL1636162.1"/>
    <property type="molecule type" value="Genomic_DNA"/>
</dbReference>
<reference evidence="1 2" key="1">
    <citation type="submission" date="2022-05" db="EMBL/GenBank/DDBJ databases">
        <title>Luteimonas sp. SX5, whole genome shotgun sequencing project.</title>
        <authorList>
            <person name="Zhao G."/>
            <person name="Shen L."/>
        </authorList>
    </citation>
    <scope>NUCLEOTIDE SEQUENCE [LARGE SCALE GENOMIC DNA]</scope>
    <source>
        <strain evidence="1 2">SX5</strain>
    </source>
</reference>
<evidence type="ECO:0000313" key="2">
    <source>
        <dbReference type="Proteomes" id="UP001431217"/>
    </source>
</evidence>
<dbReference type="RefSeq" id="WP_249476200.1">
    <property type="nucleotide sequence ID" value="NZ_JAMBEP010000006.1"/>
</dbReference>
<organism evidence="1 2">
    <name type="scientific">Luteimonas galliterrae</name>
    <dbReference type="NCBI Taxonomy" id="2940486"/>
    <lineage>
        <taxon>Bacteria</taxon>
        <taxon>Pseudomonadati</taxon>
        <taxon>Pseudomonadota</taxon>
        <taxon>Gammaproteobacteria</taxon>
        <taxon>Lysobacterales</taxon>
        <taxon>Lysobacteraceae</taxon>
        <taxon>Luteimonas</taxon>
    </lineage>
</organism>
<proteinExistence type="predicted"/>
<name>A0ABT0MMP4_9GAMM</name>
<gene>
    <name evidence="1" type="ORF">M2650_16195</name>
</gene>
<dbReference type="Proteomes" id="UP001431217">
    <property type="component" value="Unassembled WGS sequence"/>
</dbReference>
<accession>A0ABT0MMP4</accession>
<keyword evidence="2" id="KW-1185">Reference proteome</keyword>
<comment type="caution">
    <text evidence="1">The sequence shown here is derived from an EMBL/GenBank/DDBJ whole genome shotgun (WGS) entry which is preliminary data.</text>
</comment>
<evidence type="ECO:0000313" key="1">
    <source>
        <dbReference type="EMBL" id="MCL1636162.1"/>
    </source>
</evidence>
<protein>
    <submittedName>
        <fullName evidence="1">Uncharacterized protein</fullName>
    </submittedName>
</protein>